<evidence type="ECO:0000313" key="2">
    <source>
        <dbReference type="EMBL" id="MDQ0157994.1"/>
    </source>
</evidence>
<dbReference type="CDD" id="cd04301">
    <property type="entry name" value="NAT_SF"/>
    <property type="match status" value="1"/>
</dbReference>
<dbReference type="RefSeq" id="WP_307152419.1">
    <property type="nucleotide sequence ID" value="NZ_JAUSTU010000055.1"/>
</dbReference>
<dbReference type="SUPFAM" id="SSF55729">
    <property type="entry name" value="Acyl-CoA N-acyltransferases (Nat)"/>
    <property type="match status" value="1"/>
</dbReference>
<dbReference type="PANTHER" id="PTHR43792:SF9">
    <property type="entry name" value="RIBOSOMAL-PROTEIN-ALANINE ACETYLTRANSFERASE"/>
    <property type="match status" value="1"/>
</dbReference>
<dbReference type="PROSITE" id="PS51186">
    <property type="entry name" value="GNAT"/>
    <property type="match status" value="1"/>
</dbReference>
<feature type="domain" description="N-acetyltransferase" evidence="1">
    <location>
        <begin position="18"/>
        <end position="179"/>
    </location>
</feature>
<reference evidence="2 3" key="1">
    <citation type="submission" date="2023-07" db="EMBL/GenBank/DDBJ databases">
        <title>Genomic Encyclopedia of Type Strains, Phase IV (KMG-IV): sequencing the most valuable type-strain genomes for metagenomic binning, comparative biology and taxonomic classification.</title>
        <authorList>
            <person name="Goeker M."/>
        </authorList>
    </citation>
    <scope>NUCLEOTIDE SEQUENCE [LARGE SCALE GENOMIC DNA]</scope>
    <source>
        <strain evidence="2 3">DSM 23948</strain>
    </source>
</reference>
<evidence type="ECO:0000313" key="3">
    <source>
        <dbReference type="Proteomes" id="UP001231362"/>
    </source>
</evidence>
<dbReference type="Proteomes" id="UP001231362">
    <property type="component" value="Unassembled WGS sequence"/>
</dbReference>
<accession>A0ABT9VAN3</accession>
<dbReference type="PANTHER" id="PTHR43792">
    <property type="entry name" value="GNAT FAMILY, PUTATIVE (AFU_ORTHOLOGUE AFUA_3G00765)-RELATED-RELATED"/>
    <property type="match status" value="1"/>
</dbReference>
<gene>
    <name evidence="2" type="ORF">J2S07_004369</name>
</gene>
<dbReference type="EC" id="2.3.1.267" evidence="2"/>
<keyword evidence="3" id="KW-1185">Reference proteome</keyword>
<keyword evidence="2" id="KW-0808">Transferase</keyword>
<keyword evidence="2" id="KW-0012">Acyltransferase</keyword>
<comment type="caution">
    <text evidence="2">The sequence shown here is derived from an EMBL/GenBank/DDBJ whole genome shotgun (WGS) entry which is preliminary data.</text>
</comment>
<dbReference type="InterPro" id="IPR051531">
    <property type="entry name" value="N-acetyltransferase"/>
</dbReference>
<dbReference type="Gene3D" id="3.40.630.30">
    <property type="match status" value="1"/>
</dbReference>
<dbReference type="InterPro" id="IPR000182">
    <property type="entry name" value="GNAT_dom"/>
</dbReference>
<evidence type="ECO:0000259" key="1">
    <source>
        <dbReference type="PROSITE" id="PS51186"/>
    </source>
</evidence>
<dbReference type="EMBL" id="JAUSTU010000055">
    <property type="protein sequence ID" value="MDQ0157994.1"/>
    <property type="molecule type" value="Genomic_DNA"/>
</dbReference>
<organism evidence="2 3">
    <name type="scientific">Anoxybacillus andreesenii</name>
    <dbReference type="NCBI Taxonomy" id="1325932"/>
    <lineage>
        <taxon>Bacteria</taxon>
        <taxon>Bacillati</taxon>
        <taxon>Bacillota</taxon>
        <taxon>Bacilli</taxon>
        <taxon>Bacillales</taxon>
        <taxon>Anoxybacillaceae</taxon>
        <taxon>Anoxybacillus</taxon>
    </lineage>
</organism>
<dbReference type="InterPro" id="IPR016181">
    <property type="entry name" value="Acyl_CoA_acyltransferase"/>
</dbReference>
<protein>
    <submittedName>
        <fullName evidence="2">Ribosomal-protein-alanine N-acetyltransferase</fullName>
        <ecNumber evidence="2">2.3.1.267</ecNumber>
    </submittedName>
</protein>
<dbReference type="Pfam" id="PF13302">
    <property type="entry name" value="Acetyltransf_3"/>
    <property type="match status" value="1"/>
</dbReference>
<proteinExistence type="predicted"/>
<name>A0ABT9VAN3_9BACL</name>
<dbReference type="GO" id="GO:0008999">
    <property type="term" value="F:protein-N-terminal-alanine acetyltransferase activity"/>
    <property type="evidence" value="ECO:0007669"/>
    <property type="project" value="UniProtKB-EC"/>
</dbReference>
<sequence>MNIEDIYGNLPVLETPRLKLRKVTMDDIENMFSYATNDEVSKYVTWDTHKTMADTEEFIQFVLQQYESHKVAPWAIEYKETGQMIGTIDFVWWKPSQHTAEIGYVISPEYWGKGITTEAAKALVQFGFANMDLVRIQARCFVENIASQRVMEKAGMTYEGTHRKGMCAKNRFWDIKMYAILKEDFFQ</sequence>